<accession>A0ABN9SPA6</accession>
<gene>
    <name evidence="2" type="ORF">PCOR1329_LOCUS31298</name>
</gene>
<feature type="region of interest" description="Disordered" evidence="1">
    <location>
        <begin position="1"/>
        <end position="23"/>
    </location>
</feature>
<comment type="caution">
    <text evidence="2">The sequence shown here is derived from an EMBL/GenBank/DDBJ whole genome shotgun (WGS) entry which is preliminary data.</text>
</comment>
<proteinExistence type="predicted"/>
<sequence>MIVTRESAREWHGEPSGEIHEPAGCGVLEGFPCAEAPNQAEAERTVQVVLLGQSMSTPKPAADYLAELRREVSELRLSPLDLEVTESFSLGGEAEIIEEMSQEGEEEEDLLEFMELDSEAVVLLDALGVLGGAGRGEEACVELEAAKQEHVRTMEPRRLCWVRRWVVAMWLAQKAGWFYPPRCNALG</sequence>
<organism evidence="2 3">
    <name type="scientific">Prorocentrum cordatum</name>
    <dbReference type="NCBI Taxonomy" id="2364126"/>
    <lineage>
        <taxon>Eukaryota</taxon>
        <taxon>Sar</taxon>
        <taxon>Alveolata</taxon>
        <taxon>Dinophyceae</taxon>
        <taxon>Prorocentrales</taxon>
        <taxon>Prorocentraceae</taxon>
        <taxon>Prorocentrum</taxon>
    </lineage>
</organism>
<evidence type="ECO:0000256" key="1">
    <source>
        <dbReference type="SAM" id="MobiDB-lite"/>
    </source>
</evidence>
<feature type="compositionally biased region" description="Basic and acidic residues" evidence="1">
    <location>
        <begin position="1"/>
        <end position="21"/>
    </location>
</feature>
<reference evidence="2" key="1">
    <citation type="submission" date="2023-10" db="EMBL/GenBank/DDBJ databases">
        <authorList>
            <person name="Chen Y."/>
            <person name="Shah S."/>
            <person name="Dougan E. K."/>
            <person name="Thang M."/>
            <person name="Chan C."/>
        </authorList>
    </citation>
    <scope>NUCLEOTIDE SEQUENCE [LARGE SCALE GENOMIC DNA]</scope>
</reference>
<name>A0ABN9SPA6_9DINO</name>
<dbReference type="EMBL" id="CAUYUJ010012280">
    <property type="protein sequence ID" value="CAK0833689.1"/>
    <property type="molecule type" value="Genomic_DNA"/>
</dbReference>
<evidence type="ECO:0000313" key="3">
    <source>
        <dbReference type="Proteomes" id="UP001189429"/>
    </source>
</evidence>
<protein>
    <submittedName>
        <fullName evidence="2">Uncharacterized protein</fullName>
    </submittedName>
</protein>
<dbReference type="Proteomes" id="UP001189429">
    <property type="component" value="Unassembled WGS sequence"/>
</dbReference>
<keyword evidence="3" id="KW-1185">Reference proteome</keyword>
<evidence type="ECO:0000313" key="2">
    <source>
        <dbReference type="EMBL" id="CAK0833689.1"/>
    </source>
</evidence>